<keyword evidence="5" id="KW-0378">Hydrolase</keyword>
<evidence type="ECO:0000256" key="9">
    <source>
        <dbReference type="SAM" id="Phobius"/>
    </source>
</evidence>
<feature type="transmembrane region" description="Helical" evidence="9">
    <location>
        <begin position="283"/>
        <end position="304"/>
    </location>
</feature>
<feature type="domain" description="Methanolan biosynthesis EpsI" evidence="10">
    <location>
        <begin position="335"/>
        <end position="520"/>
    </location>
</feature>
<reference evidence="11 12" key="1">
    <citation type="submission" date="2020-03" db="EMBL/GenBank/DDBJ databases">
        <authorList>
            <person name="Wang L."/>
            <person name="He N."/>
            <person name="Li Y."/>
            <person name="Fang Y."/>
            <person name="Zhang F."/>
        </authorList>
    </citation>
    <scope>NUCLEOTIDE SEQUENCE [LARGE SCALE GENOMIC DNA]</scope>
    <source>
        <strain evidence="11 12">36D10-4-7</strain>
    </source>
</reference>
<keyword evidence="2" id="KW-1003">Cell membrane</keyword>
<sequence length="534" mass="55945">MTPTIATTPASAGVQLGDIGEPQRPPPRLGPGVGRGGAGTWPRHLAILAVTATLLLALFRQDVRDVARIWWTSTTFGHCLFIAPVVAWLIWTRRREVAALRPVGWLPGVAIVAAGGFAWLLGDAGSVALARQAGLLVMVEGAVVACLGPAVARGLLFPLAYAGFMIPLGDGLEPPLQDATVAMVLPMLHLAGVPAVVDGVLIHAGRYWFEVAEACSGAKFVLAMLAYGALVANVAFRGWRRRALFLLACVVVPVLANAVRAFATIYAAHLTSVEAATGFDHIVYGWIFFAVVMAALMAGAWRRFDRAPDDPAFDPARIGTEPRMTLHPAVAAALVLATAATFPAWSAAVAARAAPLPARIDLPAVAGWQRAAINGMPWQPVYPAADHYLYGRYRQAHGRAVDMGVAVIAGQREGRELVGYGIGVLGEATRWTRVADLPAIDGGAAVRIVAAGADGRPVERVVATWYRVGGTLTGSGTRAKIATVRDKLDGGTQVAVAIHLSATGPDAVAAIRAFRAALGPVDAAADRIVYPRSS</sequence>
<evidence type="ECO:0000259" key="10">
    <source>
        <dbReference type="Pfam" id="PF11984"/>
    </source>
</evidence>
<comment type="subcellular location">
    <subcellularLocation>
        <location evidence="1">Cell membrane</location>
        <topology evidence="1">Multi-pass membrane protein</topology>
    </subcellularLocation>
</comment>
<organism evidence="11 12">
    <name type="scientific">Sphingomonas corticis</name>
    <dbReference type="NCBI Taxonomy" id="2722791"/>
    <lineage>
        <taxon>Bacteria</taxon>
        <taxon>Pseudomonadati</taxon>
        <taxon>Pseudomonadota</taxon>
        <taxon>Alphaproteobacteria</taxon>
        <taxon>Sphingomonadales</taxon>
        <taxon>Sphingomonadaceae</taxon>
        <taxon>Sphingomonas</taxon>
    </lineage>
</organism>
<dbReference type="NCBIfam" id="TIGR04178">
    <property type="entry name" value="exo_archaeo"/>
    <property type="match status" value="1"/>
</dbReference>
<keyword evidence="3" id="KW-0645">Protease</keyword>
<evidence type="ECO:0000313" key="11">
    <source>
        <dbReference type="EMBL" id="NJR78367.1"/>
    </source>
</evidence>
<keyword evidence="7 9" id="KW-0472">Membrane</keyword>
<dbReference type="Pfam" id="PF11984">
    <property type="entry name" value="DUF3485"/>
    <property type="match status" value="1"/>
</dbReference>
<evidence type="ECO:0000256" key="8">
    <source>
        <dbReference type="SAM" id="MobiDB-lite"/>
    </source>
</evidence>
<dbReference type="NCBIfam" id="TIGR02914">
    <property type="entry name" value="EpsI_fam"/>
    <property type="match status" value="1"/>
</dbReference>
<feature type="transmembrane region" description="Helical" evidence="9">
    <location>
        <begin position="243"/>
        <end position="263"/>
    </location>
</feature>
<dbReference type="NCBIfam" id="TIGR02602">
    <property type="entry name" value="8TM_EpsH"/>
    <property type="match status" value="1"/>
</dbReference>
<feature type="region of interest" description="Disordered" evidence="8">
    <location>
        <begin position="1"/>
        <end position="36"/>
    </location>
</feature>
<evidence type="ECO:0000256" key="3">
    <source>
        <dbReference type="ARBA" id="ARBA00022670"/>
    </source>
</evidence>
<dbReference type="InterPro" id="IPR026392">
    <property type="entry name" value="Exo/Archaeosortase_dom"/>
</dbReference>
<feature type="transmembrane region" description="Helical" evidence="9">
    <location>
        <begin position="142"/>
        <end position="164"/>
    </location>
</feature>
<evidence type="ECO:0000256" key="4">
    <source>
        <dbReference type="ARBA" id="ARBA00022692"/>
    </source>
</evidence>
<dbReference type="Pfam" id="PF09721">
    <property type="entry name" value="Exosortase_EpsH"/>
    <property type="match status" value="1"/>
</dbReference>
<feature type="transmembrane region" description="Helical" evidence="9">
    <location>
        <begin position="325"/>
        <end position="345"/>
    </location>
</feature>
<evidence type="ECO:0000256" key="1">
    <source>
        <dbReference type="ARBA" id="ARBA00004651"/>
    </source>
</evidence>
<protein>
    <submittedName>
        <fullName evidence="11">EpsI family protein</fullName>
    </submittedName>
</protein>
<feature type="transmembrane region" description="Helical" evidence="9">
    <location>
        <begin position="69"/>
        <end position="91"/>
    </location>
</feature>
<dbReference type="Proteomes" id="UP000732399">
    <property type="component" value="Unassembled WGS sequence"/>
</dbReference>
<name>A0ABX1CPS8_9SPHN</name>
<evidence type="ECO:0000313" key="12">
    <source>
        <dbReference type="Proteomes" id="UP000732399"/>
    </source>
</evidence>
<feature type="compositionally biased region" description="Polar residues" evidence="8">
    <location>
        <begin position="1"/>
        <end position="10"/>
    </location>
</feature>
<dbReference type="RefSeq" id="WP_168133859.1">
    <property type="nucleotide sequence ID" value="NZ_JAAVJH010000003.1"/>
</dbReference>
<evidence type="ECO:0000256" key="5">
    <source>
        <dbReference type="ARBA" id="ARBA00022801"/>
    </source>
</evidence>
<evidence type="ECO:0000256" key="7">
    <source>
        <dbReference type="ARBA" id="ARBA00023136"/>
    </source>
</evidence>
<evidence type="ECO:0000256" key="6">
    <source>
        <dbReference type="ARBA" id="ARBA00022989"/>
    </source>
</evidence>
<dbReference type="InterPro" id="IPR019127">
    <property type="entry name" value="Exosortase"/>
</dbReference>
<keyword evidence="6 9" id="KW-1133">Transmembrane helix</keyword>
<keyword evidence="4 9" id="KW-0812">Transmembrane</keyword>
<feature type="transmembrane region" description="Helical" evidence="9">
    <location>
        <begin position="103"/>
        <end position="122"/>
    </location>
</feature>
<feature type="transmembrane region" description="Helical" evidence="9">
    <location>
        <begin position="217"/>
        <end position="236"/>
    </location>
</feature>
<dbReference type="EMBL" id="JAAVJH010000003">
    <property type="protein sequence ID" value="NJR78367.1"/>
    <property type="molecule type" value="Genomic_DNA"/>
</dbReference>
<dbReference type="NCBIfam" id="TIGR03109">
    <property type="entry name" value="exosort_XrtA"/>
    <property type="match status" value="1"/>
</dbReference>
<proteinExistence type="predicted"/>
<keyword evidence="12" id="KW-1185">Reference proteome</keyword>
<dbReference type="InterPro" id="IPR017540">
    <property type="entry name" value="Exosortase-1"/>
</dbReference>
<accession>A0ABX1CPS8</accession>
<dbReference type="InterPro" id="IPR014263">
    <property type="entry name" value="Methanolan_biosynth_EpsI"/>
</dbReference>
<evidence type="ECO:0000256" key="2">
    <source>
        <dbReference type="ARBA" id="ARBA00022475"/>
    </source>
</evidence>
<gene>
    <name evidence="11" type="primary">epsI</name>
    <name evidence="11" type="ORF">HBH26_07005</name>
</gene>
<dbReference type="InterPro" id="IPR013426">
    <property type="entry name" value="EpsH-like"/>
</dbReference>
<feature type="transmembrane region" description="Helical" evidence="9">
    <location>
        <begin position="45"/>
        <end position="63"/>
    </location>
</feature>
<comment type="caution">
    <text evidence="11">The sequence shown here is derived from an EMBL/GenBank/DDBJ whole genome shotgun (WGS) entry which is preliminary data.</text>
</comment>